<evidence type="ECO:0000313" key="5">
    <source>
        <dbReference type="Proteomes" id="UP000186168"/>
    </source>
</evidence>
<keyword evidence="1 4" id="KW-0489">Methyltransferase</keyword>
<dbReference type="InterPro" id="IPR041698">
    <property type="entry name" value="Methyltransf_25"/>
</dbReference>
<dbReference type="InterPro" id="IPR029063">
    <property type="entry name" value="SAM-dependent_MTases_sf"/>
</dbReference>
<dbReference type="Proteomes" id="UP000186168">
    <property type="component" value="Unassembled WGS sequence"/>
</dbReference>
<dbReference type="PANTHER" id="PTHR43861:SF1">
    <property type="entry name" value="TRANS-ACONITATE 2-METHYLTRANSFERASE"/>
    <property type="match status" value="1"/>
</dbReference>
<gene>
    <name evidence="4" type="ORF">SPAR_21657</name>
</gene>
<comment type="caution">
    <text evidence="4">The sequence shown here is derived from an EMBL/GenBank/DDBJ whole genome shotgun (WGS) entry which is preliminary data.</text>
</comment>
<keyword evidence="5" id="KW-1185">Reference proteome</keyword>
<dbReference type="RefSeq" id="WP_065958073.1">
    <property type="nucleotide sequence ID" value="NZ_ASQP01000300.1"/>
</dbReference>
<name>A0A1R1SH39_9ACTN</name>
<evidence type="ECO:0000259" key="3">
    <source>
        <dbReference type="Pfam" id="PF13649"/>
    </source>
</evidence>
<accession>A0A1R1SH39</accession>
<dbReference type="SUPFAM" id="SSF53335">
    <property type="entry name" value="S-adenosyl-L-methionine-dependent methyltransferases"/>
    <property type="match status" value="1"/>
</dbReference>
<dbReference type="Gene3D" id="3.40.50.150">
    <property type="entry name" value="Vaccinia Virus protein VP39"/>
    <property type="match status" value="1"/>
</dbReference>
<dbReference type="CDD" id="cd02440">
    <property type="entry name" value="AdoMet_MTases"/>
    <property type="match status" value="1"/>
</dbReference>
<dbReference type="GO" id="GO:0017000">
    <property type="term" value="P:antibiotic biosynthetic process"/>
    <property type="evidence" value="ECO:0007669"/>
    <property type="project" value="UniProtKB-ARBA"/>
</dbReference>
<proteinExistence type="predicted"/>
<dbReference type="GO" id="GO:0032259">
    <property type="term" value="P:methylation"/>
    <property type="evidence" value="ECO:0007669"/>
    <property type="project" value="UniProtKB-KW"/>
</dbReference>
<dbReference type="GO" id="GO:0008168">
    <property type="term" value="F:methyltransferase activity"/>
    <property type="evidence" value="ECO:0007669"/>
    <property type="project" value="UniProtKB-KW"/>
</dbReference>
<evidence type="ECO:0000256" key="1">
    <source>
        <dbReference type="ARBA" id="ARBA00022603"/>
    </source>
</evidence>
<protein>
    <submittedName>
        <fullName evidence="4">Putative SAM-dependent methyltransferase</fullName>
    </submittedName>
</protein>
<dbReference type="AlphaFoldDB" id="A0A1R1SH39"/>
<reference evidence="4 5" key="1">
    <citation type="submission" date="2013-05" db="EMBL/GenBank/DDBJ databases">
        <title>Genome sequence of Streptomyces sparsogenes DSM 40356.</title>
        <authorList>
            <person name="Coyne S."/>
            <person name="Seebeck F.P."/>
        </authorList>
    </citation>
    <scope>NUCLEOTIDE SEQUENCE [LARGE SCALE GENOMIC DNA]</scope>
    <source>
        <strain evidence="4 5">DSM 40356</strain>
    </source>
</reference>
<dbReference type="PANTHER" id="PTHR43861">
    <property type="entry name" value="TRANS-ACONITATE 2-METHYLTRANSFERASE-RELATED"/>
    <property type="match status" value="1"/>
</dbReference>
<feature type="domain" description="Methyltransferase" evidence="3">
    <location>
        <begin position="55"/>
        <end position="155"/>
    </location>
</feature>
<evidence type="ECO:0000256" key="2">
    <source>
        <dbReference type="ARBA" id="ARBA00022679"/>
    </source>
</evidence>
<keyword evidence="2 4" id="KW-0808">Transferase</keyword>
<organism evidence="4 5">
    <name type="scientific">Streptomyces sparsogenes DSM 40356</name>
    <dbReference type="NCBI Taxonomy" id="1331668"/>
    <lineage>
        <taxon>Bacteria</taxon>
        <taxon>Bacillati</taxon>
        <taxon>Actinomycetota</taxon>
        <taxon>Actinomycetes</taxon>
        <taxon>Kitasatosporales</taxon>
        <taxon>Streptomycetaceae</taxon>
        <taxon>Streptomyces</taxon>
    </lineage>
</organism>
<dbReference type="Pfam" id="PF13649">
    <property type="entry name" value="Methyltransf_25"/>
    <property type="match status" value="1"/>
</dbReference>
<evidence type="ECO:0000313" key="4">
    <source>
        <dbReference type="EMBL" id="OMI37329.1"/>
    </source>
</evidence>
<sequence length="258" mass="27330">MTTPTEQHYERLLAAHYTWMTGGDVSAAAEDQAELLRGLGVAPVPSGPSGSSPAVDLGSGPGAQTLALAALGFAPVVAVDTSQALLDELATAAKRFPDASIRPVRADIRTALPELTTPGETAAIVCMGDTLTHLPAKDDVPALLADAARALAPGGRLVVSYRDLTRPLEGTDRFLPVRDDADRILTCFLEYLDADTVRVHDLLHLRTPDGWTLHTGSYSKLRIAADWLADRCREAGLEVSHDGVGPRGMRVLVATRPA</sequence>
<dbReference type="GeneID" id="96741285"/>
<dbReference type="STRING" id="67365.GCA_001704635_00033"/>
<dbReference type="EMBL" id="ASQP01000300">
    <property type="protein sequence ID" value="OMI37329.1"/>
    <property type="molecule type" value="Genomic_DNA"/>
</dbReference>